<dbReference type="PANTHER" id="PTHR24092">
    <property type="entry name" value="PROBABLE PHOSPHOLIPID-TRANSPORTING ATPASE"/>
    <property type="match status" value="1"/>
</dbReference>
<dbReference type="OrthoDB" id="377733at2759"/>
<evidence type="ECO:0000313" key="13">
    <source>
        <dbReference type="EMBL" id="PKU30469.1"/>
    </source>
</evidence>
<evidence type="ECO:0000259" key="12">
    <source>
        <dbReference type="Pfam" id="PF16212"/>
    </source>
</evidence>
<feature type="transmembrane region" description="Helical" evidence="11">
    <location>
        <begin position="272"/>
        <end position="292"/>
    </location>
</feature>
<feature type="domain" description="P-type ATPase C-terminal" evidence="12">
    <location>
        <begin position="208"/>
        <end position="354"/>
    </location>
</feature>
<dbReference type="InterPro" id="IPR023299">
    <property type="entry name" value="ATPase_P-typ_cyto_dom_N"/>
</dbReference>
<dbReference type="InterPro" id="IPR036412">
    <property type="entry name" value="HAD-like_sf"/>
</dbReference>
<reference evidence="14" key="2">
    <citation type="submission" date="2017-12" db="EMBL/GenBank/DDBJ databases">
        <title>Genome sequence of the Bar-tailed Godwit (Limosa lapponica baueri).</title>
        <authorList>
            <person name="Lima N.C.B."/>
            <person name="Parody-Merino A.M."/>
            <person name="Battley P.F."/>
            <person name="Fidler A.E."/>
            <person name="Prosdocimi F."/>
        </authorList>
    </citation>
    <scope>NUCLEOTIDE SEQUENCE [LARGE SCALE GENOMIC DNA]</scope>
</reference>
<dbReference type="AlphaFoldDB" id="A0A2I0T9I6"/>
<evidence type="ECO:0000256" key="11">
    <source>
        <dbReference type="SAM" id="Phobius"/>
    </source>
</evidence>
<evidence type="ECO:0000256" key="10">
    <source>
        <dbReference type="SAM" id="Coils"/>
    </source>
</evidence>
<keyword evidence="5" id="KW-0067">ATP-binding</keyword>
<keyword evidence="3" id="KW-0479">Metal-binding</keyword>
<protein>
    <recommendedName>
        <fullName evidence="12">P-type ATPase C-terminal domain-containing protein</fullName>
    </recommendedName>
</protein>
<dbReference type="GO" id="GO:0016887">
    <property type="term" value="F:ATP hydrolysis activity"/>
    <property type="evidence" value="ECO:0007669"/>
    <property type="project" value="InterPro"/>
</dbReference>
<dbReference type="SUPFAM" id="SSF56784">
    <property type="entry name" value="HAD-like"/>
    <property type="match status" value="1"/>
</dbReference>
<sequence>MKLTHVLEGLRTLCVAYKKLTAEEYSKAQKLLQNAKLALQDREKKLADAYEKIERDFILLGATAVEDRNLSIYVVHRLQEKAADTIEALQKAGIKVWVLTGDKMETAAATCYACKLFRRNTQILELTTKKIEEQSLHDVLFDLSKTVLRHNGSLTRDTFSGTQIVKLIKLSKEHPITLAIGDGANDVSMILEAHVGIGIIGKEGRQAARNSDYAIPKFKHLKKMLLVHGHFYYVRISELVQYFFYKNVCFIFPQFLYQFFCGFSQQTLYDTAYLTLYNISFTSLPILLYGLMEQHVSADTLKREPSLYRDVAKNALLRWRAFIYWTFLGVFDAVVFFFGAYFLFDNTILTSNGQVSVGLDQSLKANDNQHSHGKTIVDLS</sequence>
<keyword evidence="6" id="KW-0460">Magnesium</keyword>
<keyword evidence="8 11" id="KW-1133">Transmembrane helix</keyword>
<comment type="subcellular location">
    <subcellularLocation>
        <location evidence="1">Membrane</location>
        <topology evidence="1">Multi-pass membrane protein</topology>
    </subcellularLocation>
</comment>
<evidence type="ECO:0000256" key="6">
    <source>
        <dbReference type="ARBA" id="ARBA00022842"/>
    </source>
</evidence>
<dbReference type="GO" id="GO:0055037">
    <property type="term" value="C:recycling endosome"/>
    <property type="evidence" value="ECO:0007669"/>
    <property type="project" value="TreeGrafter"/>
</dbReference>
<keyword evidence="9 11" id="KW-0472">Membrane</keyword>
<evidence type="ECO:0000256" key="5">
    <source>
        <dbReference type="ARBA" id="ARBA00022840"/>
    </source>
</evidence>
<keyword evidence="7" id="KW-1278">Translocase</keyword>
<dbReference type="EMBL" id="KZ514611">
    <property type="protein sequence ID" value="PKU30469.1"/>
    <property type="molecule type" value="Genomic_DNA"/>
</dbReference>
<dbReference type="SUPFAM" id="SSF81665">
    <property type="entry name" value="Calcium ATPase, transmembrane domain M"/>
    <property type="match status" value="1"/>
</dbReference>
<dbReference type="Proteomes" id="UP000233556">
    <property type="component" value="Unassembled WGS sequence"/>
</dbReference>
<gene>
    <name evidence="13" type="ORF">llap_19227</name>
</gene>
<dbReference type="NCBIfam" id="TIGR01494">
    <property type="entry name" value="ATPase_P-type"/>
    <property type="match status" value="1"/>
</dbReference>
<proteinExistence type="predicted"/>
<dbReference type="Gene3D" id="3.40.1110.10">
    <property type="entry name" value="Calcium-transporting ATPase, cytoplasmic domain N"/>
    <property type="match status" value="1"/>
</dbReference>
<name>A0A2I0T9I6_LIMLA</name>
<dbReference type="GO" id="GO:0045332">
    <property type="term" value="P:phospholipid translocation"/>
    <property type="evidence" value="ECO:0007669"/>
    <property type="project" value="TreeGrafter"/>
</dbReference>
<dbReference type="Pfam" id="PF00702">
    <property type="entry name" value="Hydrolase"/>
    <property type="match status" value="1"/>
</dbReference>
<evidence type="ECO:0000313" key="14">
    <source>
        <dbReference type="Proteomes" id="UP000233556"/>
    </source>
</evidence>
<dbReference type="Pfam" id="PF16212">
    <property type="entry name" value="PhoLip_ATPase_C"/>
    <property type="match status" value="1"/>
</dbReference>
<feature type="coiled-coil region" evidence="10">
    <location>
        <begin position="25"/>
        <end position="56"/>
    </location>
</feature>
<evidence type="ECO:0000256" key="2">
    <source>
        <dbReference type="ARBA" id="ARBA00022692"/>
    </source>
</evidence>
<keyword evidence="4" id="KW-0547">Nucleotide-binding</keyword>
<reference evidence="14" key="1">
    <citation type="submission" date="2017-11" db="EMBL/GenBank/DDBJ databases">
        <authorList>
            <person name="Lima N.C."/>
            <person name="Parody-Merino A.M."/>
            <person name="Battley P.F."/>
            <person name="Fidler A.E."/>
            <person name="Prosdocimi F."/>
        </authorList>
    </citation>
    <scope>NUCLEOTIDE SEQUENCE [LARGE SCALE GENOMIC DNA]</scope>
</reference>
<feature type="transmembrane region" description="Helical" evidence="11">
    <location>
        <begin position="322"/>
        <end position="344"/>
    </location>
</feature>
<dbReference type="InterPro" id="IPR023298">
    <property type="entry name" value="ATPase_P-typ_TM_dom_sf"/>
</dbReference>
<evidence type="ECO:0000256" key="7">
    <source>
        <dbReference type="ARBA" id="ARBA00022967"/>
    </source>
</evidence>
<dbReference type="InterPro" id="IPR032630">
    <property type="entry name" value="P_typ_ATPase_c"/>
</dbReference>
<organism evidence="13 14">
    <name type="scientific">Limosa lapponica baueri</name>
    <dbReference type="NCBI Taxonomy" id="1758121"/>
    <lineage>
        <taxon>Eukaryota</taxon>
        <taxon>Metazoa</taxon>
        <taxon>Chordata</taxon>
        <taxon>Craniata</taxon>
        <taxon>Vertebrata</taxon>
        <taxon>Euteleostomi</taxon>
        <taxon>Archelosauria</taxon>
        <taxon>Archosauria</taxon>
        <taxon>Dinosauria</taxon>
        <taxon>Saurischia</taxon>
        <taxon>Theropoda</taxon>
        <taxon>Coelurosauria</taxon>
        <taxon>Aves</taxon>
        <taxon>Neognathae</taxon>
        <taxon>Neoaves</taxon>
        <taxon>Charadriiformes</taxon>
        <taxon>Scolopacidae</taxon>
        <taxon>Limosa</taxon>
    </lineage>
</organism>
<dbReference type="Gene3D" id="3.40.50.1000">
    <property type="entry name" value="HAD superfamily/HAD-like"/>
    <property type="match status" value="1"/>
</dbReference>
<dbReference type="PRINTS" id="PR00119">
    <property type="entry name" value="CATATPASE"/>
</dbReference>
<dbReference type="PANTHER" id="PTHR24092:SF33">
    <property type="entry name" value="PHOSPHOLIPID-TRANSPORTING ATPASE IH"/>
    <property type="match status" value="1"/>
</dbReference>
<accession>A0A2I0T9I6</accession>
<keyword evidence="10" id="KW-0175">Coiled coil</keyword>
<keyword evidence="2 11" id="KW-0812">Transmembrane</keyword>
<evidence type="ECO:0000256" key="8">
    <source>
        <dbReference type="ARBA" id="ARBA00022989"/>
    </source>
</evidence>
<dbReference type="GO" id="GO:0005524">
    <property type="term" value="F:ATP binding"/>
    <property type="evidence" value="ECO:0007669"/>
    <property type="project" value="UniProtKB-KW"/>
</dbReference>
<evidence type="ECO:0000256" key="9">
    <source>
        <dbReference type="ARBA" id="ARBA00023136"/>
    </source>
</evidence>
<dbReference type="GO" id="GO:0005783">
    <property type="term" value="C:endoplasmic reticulum"/>
    <property type="evidence" value="ECO:0007669"/>
    <property type="project" value="TreeGrafter"/>
</dbReference>
<feature type="transmembrane region" description="Helical" evidence="11">
    <location>
        <begin position="242"/>
        <end position="260"/>
    </location>
</feature>
<dbReference type="GO" id="GO:0140326">
    <property type="term" value="F:ATPase-coupled intramembrane lipid transporter activity"/>
    <property type="evidence" value="ECO:0007669"/>
    <property type="project" value="TreeGrafter"/>
</dbReference>
<evidence type="ECO:0000256" key="1">
    <source>
        <dbReference type="ARBA" id="ARBA00004141"/>
    </source>
</evidence>
<dbReference type="InterPro" id="IPR023214">
    <property type="entry name" value="HAD_sf"/>
</dbReference>
<evidence type="ECO:0000256" key="4">
    <source>
        <dbReference type="ARBA" id="ARBA00022741"/>
    </source>
</evidence>
<dbReference type="GO" id="GO:0005886">
    <property type="term" value="C:plasma membrane"/>
    <property type="evidence" value="ECO:0007669"/>
    <property type="project" value="TreeGrafter"/>
</dbReference>
<keyword evidence="14" id="KW-1185">Reference proteome</keyword>
<dbReference type="InterPro" id="IPR001757">
    <property type="entry name" value="P_typ_ATPase"/>
</dbReference>
<dbReference type="GO" id="GO:0046872">
    <property type="term" value="F:metal ion binding"/>
    <property type="evidence" value="ECO:0007669"/>
    <property type="project" value="UniProtKB-KW"/>
</dbReference>
<evidence type="ECO:0000256" key="3">
    <source>
        <dbReference type="ARBA" id="ARBA00022723"/>
    </source>
</evidence>